<reference evidence="1" key="1">
    <citation type="submission" date="2021-02" db="EMBL/GenBank/DDBJ databases">
        <authorList>
            <person name="Nowell W R."/>
        </authorList>
    </citation>
    <scope>NUCLEOTIDE SEQUENCE</scope>
</reference>
<organism evidence="1 2">
    <name type="scientific">Rotaria sordida</name>
    <dbReference type="NCBI Taxonomy" id="392033"/>
    <lineage>
        <taxon>Eukaryota</taxon>
        <taxon>Metazoa</taxon>
        <taxon>Spiralia</taxon>
        <taxon>Gnathifera</taxon>
        <taxon>Rotifera</taxon>
        <taxon>Eurotatoria</taxon>
        <taxon>Bdelloidea</taxon>
        <taxon>Philodinida</taxon>
        <taxon>Philodinidae</taxon>
        <taxon>Rotaria</taxon>
    </lineage>
</organism>
<proteinExistence type="predicted"/>
<dbReference type="OrthoDB" id="9996306at2759"/>
<name>A0A815LC81_9BILA</name>
<accession>A0A815LC81</accession>
<protein>
    <recommendedName>
        <fullName evidence="3">F-box domain-containing protein</fullName>
    </recommendedName>
</protein>
<evidence type="ECO:0000313" key="1">
    <source>
        <dbReference type="EMBL" id="CAF1407859.1"/>
    </source>
</evidence>
<evidence type="ECO:0008006" key="3">
    <source>
        <dbReference type="Google" id="ProtNLM"/>
    </source>
</evidence>
<gene>
    <name evidence="1" type="ORF">RFH988_LOCUS35115</name>
</gene>
<evidence type="ECO:0000313" key="2">
    <source>
        <dbReference type="Proteomes" id="UP000663882"/>
    </source>
</evidence>
<sequence length="597" mass="71611">MERTENDCVYVYNTNKRQKLQNELIKNKSCFENLANETIYEIFQYLDVYHIYEGFFYLNQRFQNIIVNTNLLIQINVSTMSKSNFELYHKNMIEPNKHRINYLRLSNPFTIDIIFFPARIICDYIQLERLILDNIDAKYLNSILKHLAFLPKLDSLVLTPIDYVQDTSIFFISIFSLPKLKSCILTYRTKYDEQPMPIYMTDFKDSPIEYFLINNRFSIESLNDIFFCLPKLRYLSIDCLVGCDDPDIDEDPIVSKYLNNVSIKLDSIDFNLLQKLIKRFFYNTEILHISTKSDQTYLDAKQWEELILSSMPNLHTFDISHDGGTYHDLINQFNSSFWIKKQWFFTHQHDSQETLDSGIFYSTNPYRRKTYTFYWQFDQHVCSNMQEKNLNIVKHVHICSKQIINNYVNYFPNANQLTIEHYFKTSDDSISTTLNCILPLKQLTKLNIKSSNFPFEQIIKLIYFTPNLHVLKLDFLCLNEIYLKLIEQHEIFRYVSSTNKITNIDIREKCTLEIFQLIIYLFPQVEYLKIRINEKEISQIIRFLFSKTTDKIRRLFFLCISQIPKVCLRELNFLIKSENLLSDYSIKYINRDLYLWW</sequence>
<dbReference type="EMBL" id="CAJNOO010005183">
    <property type="protein sequence ID" value="CAF1407859.1"/>
    <property type="molecule type" value="Genomic_DNA"/>
</dbReference>
<comment type="caution">
    <text evidence="1">The sequence shown here is derived from an EMBL/GenBank/DDBJ whole genome shotgun (WGS) entry which is preliminary data.</text>
</comment>
<dbReference type="AlphaFoldDB" id="A0A815LC81"/>
<dbReference type="Proteomes" id="UP000663882">
    <property type="component" value="Unassembled WGS sequence"/>
</dbReference>